<keyword evidence="1" id="KW-0472">Membrane</keyword>
<evidence type="ECO:0000313" key="3">
    <source>
        <dbReference type="Proteomes" id="UP001596445"/>
    </source>
</evidence>
<dbReference type="AlphaFoldDB" id="A0ABD5W7Y2"/>
<feature type="transmembrane region" description="Helical" evidence="1">
    <location>
        <begin position="12"/>
        <end position="32"/>
    </location>
</feature>
<dbReference type="Proteomes" id="UP001596445">
    <property type="component" value="Unassembled WGS sequence"/>
</dbReference>
<evidence type="ECO:0000256" key="1">
    <source>
        <dbReference type="SAM" id="Phobius"/>
    </source>
</evidence>
<protein>
    <submittedName>
        <fullName evidence="2">Uncharacterized protein</fullName>
    </submittedName>
</protein>
<keyword evidence="1" id="KW-1133">Transmembrane helix</keyword>
<dbReference type="EMBL" id="JBHSZI010000005">
    <property type="protein sequence ID" value="MFC7060047.1"/>
    <property type="molecule type" value="Genomic_DNA"/>
</dbReference>
<evidence type="ECO:0000313" key="2">
    <source>
        <dbReference type="EMBL" id="MFC7060047.1"/>
    </source>
</evidence>
<dbReference type="RefSeq" id="WP_382187424.1">
    <property type="nucleotide sequence ID" value="NZ_JBHSZI010000005.1"/>
</dbReference>
<keyword evidence="1" id="KW-0812">Transmembrane</keyword>
<proteinExistence type="predicted"/>
<reference evidence="2 3" key="1">
    <citation type="journal article" date="2019" name="Int. J. Syst. Evol. Microbiol.">
        <title>The Global Catalogue of Microorganisms (GCM) 10K type strain sequencing project: providing services to taxonomists for standard genome sequencing and annotation.</title>
        <authorList>
            <consortium name="The Broad Institute Genomics Platform"/>
            <consortium name="The Broad Institute Genome Sequencing Center for Infectious Disease"/>
            <person name="Wu L."/>
            <person name="Ma J."/>
        </authorList>
    </citation>
    <scope>NUCLEOTIDE SEQUENCE [LARGE SCALE GENOMIC DNA]</scope>
    <source>
        <strain evidence="2 3">JCM 30072</strain>
    </source>
</reference>
<accession>A0ABD5W7Y2</accession>
<sequence>MFRNDTRAQSVQIGAVLLFGMLIVALSTWQAFQVPAQNEEIEFNHNQEVQKQMIELRTTVNSLPGISTPRSTTIDLGVRYPSRTIFRNPPPVSGTIRTVKTTDSGFNVSIENASASGEIGDFWNGTARQYNTGAIEYEPRYNEYRNAPRTIYEHSVLYNKFGENQELSITGQTLVRDDTITMVAVNGTLREDRVNSISVDIEPISTRTRTVEVGNESHNMTISTPTRMNVSEWREVFEDELDDGNVTAVDTTDIEAPDDYSMLHVELKRGTYSLQLVKVGVGTQTARDKAAYITDQNRRSFNITSAESQRITVETRNKYNERVNATVNDNITQGNGTIRREKASGGEYTYRYLPFENTTGEVDVTFTLAKNSTAPDVAADPEARTVTTSITVTPPANGTATQPEYKIDWDEQASSTRFIAGGIQIISSSLSQTNRS</sequence>
<gene>
    <name evidence="2" type="ORF">ACFQQG_19845</name>
</gene>
<organism evidence="2 3">
    <name type="scientific">Halovenus salina</name>
    <dbReference type="NCBI Taxonomy" id="1510225"/>
    <lineage>
        <taxon>Archaea</taxon>
        <taxon>Methanobacteriati</taxon>
        <taxon>Methanobacteriota</taxon>
        <taxon>Stenosarchaea group</taxon>
        <taxon>Halobacteria</taxon>
        <taxon>Halobacteriales</taxon>
        <taxon>Haloarculaceae</taxon>
        <taxon>Halovenus</taxon>
    </lineage>
</organism>
<comment type="caution">
    <text evidence="2">The sequence shown here is derived from an EMBL/GenBank/DDBJ whole genome shotgun (WGS) entry which is preliminary data.</text>
</comment>
<keyword evidence="3" id="KW-1185">Reference proteome</keyword>
<name>A0ABD5W7Y2_9EURY</name>